<evidence type="ECO:0000313" key="2">
    <source>
        <dbReference type="Proteomes" id="UP000054279"/>
    </source>
</evidence>
<organism evidence="1 2">
    <name type="scientific">Sphaerobolus stellatus (strain SS14)</name>
    <dbReference type="NCBI Taxonomy" id="990650"/>
    <lineage>
        <taxon>Eukaryota</taxon>
        <taxon>Fungi</taxon>
        <taxon>Dikarya</taxon>
        <taxon>Basidiomycota</taxon>
        <taxon>Agaricomycotina</taxon>
        <taxon>Agaricomycetes</taxon>
        <taxon>Phallomycetidae</taxon>
        <taxon>Geastrales</taxon>
        <taxon>Sphaerobolaceae</taxon>
        <taxon>Sphaerobolus</taxon>
    </lineage>
</organism>
<evidence type="ECO:0008006" key="3">
    <source>
        <dbReference type="Google" id="ProtNLM"/>
    </source>
</evidence>
<name>A0A0C9VM04_SPHS4</name>
<protein>
    <recommendedName>
        <fullName evidence="3">Arrestin-like N-terminal domain-containing protein</fullName>
    </recommendedName>
</protein>
<accession>A0A0C9VM04</accession>
<sequence>MGNPSSPKLKGDYVWPFTLTLPEKVKAPTVPGGPLEDYRLPPNFSERAAPCYLEYKIRVKLRRGKLRIDNVLFASFAYLPRIRPVPSSELRQLAYREESRAPGPDIDINGWCNLGTSSITGTIFESRPVTASCTFYLTEPLSYTRGTSIPFYIQLQSSDRQALDLFSSRGSLTIALARTLYMQSAATSVEDSRSSANKTNKVFTSVVGQAIYWPTDDNDLNSATRTLEGEIPIRVDLKPSFVFPNISIKYHVSFFISAPGFTATAEGSEPVNLPLFNHEVEIASILPTGPVPRSRIPAAELKKNEGNYDVSIGMLTAANQRFIHYMHRPN</sequence>
<dbReference type="OrthoDB" id="2333384at2759"/>
<evidence type="ECO:0000313" key="1">
    <source>
        <dbReference type="EMBL" id="KIJ38696.1"/>
    </source>
</evidence>
<gene>
    <name evidence="1" type="ORF">M422DRAFT_258566</name>
</gene>
<proteinExistence type="predicted"/>
<dbReference type="HOGENOM" id="CLU_025691_0_0_1"/>
<dbReference type="AlphaFoldDB" id="A0A0C9VM04"/>
<dbReference type="EMBL" id="KN837158">
    <property type="protein sequence ID" value="KIJ38696.1"/>
    <property type="molecule type" value="Genomic_DNA"/>
</dbReference>
<keyword evidence="2" id="KW-1185">Reference proteome</keyword>
<dbReference type="Proteomes" id="UP000054279">
    <property type="component" value="Unassembled WGS sequence"/>
</dbReference>
<reference evidence="1 2" key="1">
    <citation type="submission" date="2014-06" db="EMBL/GenBank/DDBJ databases">
        <title>Evolutionary Origins and Diversification of the Mycorrhizal Mutualists.</title>
        <authorList>
            <consortium name="DOE Joint Genome Institute"/>
            <consortium name="Mycorrhizal Genomics Consortium"/>
            <person name="Kohler A."/>
            <person name="Kuo A."/>
            <person name="Nagy L.G."/>
            <person name="Floudas D."/>
            <person name="Copeland A."/>
            <person name="Barry K.W."/>
            <person name="Cichocki N."/>
            <person name="Veneault-Fourrey C."/>
            <person name="LaButti K."/>
            <person name="Lindquist E.A."/>
            <person name="Lipzen A."/>
            <person name="Lundell T."/>
            <person name="Morin E."/>
            <person name="Murat C."/>
            <person name="Riley R."/>
            <person name="Ohm R."/>
            <person name="Sun H."/>
            <person name="Tunlid A."/>
            <person name="Henrissat B."/>
            <person name="Grigoriev I.V."/>
            <person name="Hibbett D.S."/>
            <person name="Martin F."/>
        </authorList>
    </citation>
    <scope>NUCLEOTIDE SEQUENCE [LARGE SCALE GENOMIC DNA]</scope>
    <source>
        <strain evidence="1 2">SS14</strain>
    </source>
</reference>